<dbReference type="InterPro" id="IPR007714">
    <property type="entry name" value="CFA20_dom"/>
</dbReference>
<dbReference type="Ensembl" id="ENSPTET00000001762.1">
    <property type="protein sequence ID" value="ENSPTEP00000001212.1"/>
    <property type="gene ID" value="ENSPTEG00000001318.1"/>
</dbReference>
<dbReference type="PANTHER" id="PTHR12458">
    <property type="entry name" value="ORF PROTEIN"/>
    <property type="match status" value="1"/>
</dbReference>
<evidence type="ECO:0000313" key="2">
    <source>
        <dbReference type="Ensembl" id="ENSPTEP00000001212.1"/>
    </source>
</evidence>
<dbReference type="AlphaFoldDB" id="A0A8C9GAN5"/>
<accession>A0A8C9GAN5</accession>
<evidence type="ECO:0000313" key="3">
    <source>
        <dbReference type="Proteomes" id="UP000694416"/>
    </source>
</evidence>
<reference evidence="2" key="1">
    <citation type="submission" date="2025-08" db="UniProtKB">
        <authorList>
            <consortium name="Ensembl"/>
        </authorList>
    </citation>
    <scope>IDENTIFICATION</scope>
</reference>
<dbReference type="InterPro" id="IPR040441">
    <property type="entry name" value="CFA20/CFAP20DC"/>
</dbReference>
<dbReference type="Pfam" id="PF05018">
    <property type="entry name" value="CFA20_dom"/>
    <property type="match status" value="1"/>
</dbReference>
<evidence type="ECO:0000259" key="1">
    <source>
        <dbReference type="Pfam" id="PF05018"/>
    </source>
</evidence>
<sequence length="138" mass="16744">MNKFFSFRISIMDNTKSRRTFRISNFQTVTRLSNKWCTMPLVLDEGWNVIQINLKDYTEKAFKTKYIETMDIQINASIRVRCIYFCDRIYQNEELKDEFKIFFKKKEKIKYTPPDHIKNTHKKIGLQNAIGDKKKKKW</sequence>
<keyword evidence="3" id="KW-1185">Reference proteome</keyword>
<reference evidence="2" key="2">
    <citation type="submission" date="2025-09" db="UniProtKB">
        <authorList>
            <consortium name="Ensembl"/>
        </authorList>
    </citation>
    <scope>IDENTIFICATION</scope>
</reference>
<organism evidence="2 3">
    <name type="scientific">Piliocolobus tephrosceles</name>
    <name type="common">Ugandan red Colobus</name>
    <dbReference type="NCBI Taxonomy" id="591936"/>
    <lineage>
        <taxon>Eukaryota</taxon>
        <taxon>Metazoa</taxon>
        <taxon>Chordata</taxon>
        <taxon>Craniata</taxon>
        <taxon>Vertebrata</taxon>
        <taxon>Euteleostomi</taxon>
        <taxon>Mammalia</taxon>
        <taxon>Eutheria</taxon>
        <taxon>Euarchontoglires</taxon>
        <taxon>Primates</taxon>
        <taxon>Haplorrhini</taxon>
        <taxon>Catarrhini</taxon>
        <taxon>Cercopithecidae</taxon>
        <taxon>Colobinae</taxon>
        <taxon>Piliocolobus</taxon>
    </lineage>
</organism>
<proteinExistence type="predicted"/>
<protein>
    <recommendedName>
        <fullName evidence="1">CFA20 domain-containing protein</fullName>
    </recommendedName>
</protein>
<name>A0A8C9GAN5_9PRIM</name>
<feature type="domain" description="CFA20" evidence="1">
    <location>
        <begin position="1"/>
        <end position="102"/>
    </location>
</feature>
<dbReference type="Proteomes" id="UP000694416">
    <property type="component" value="Unplaced"/>
</dbReference>